<dbReference type="Proteomes" id="UP000236151">
    <property type="component" value="Unassembled WGS sequence"/>
</dbReference>
<dbReference type="InterPro" id="IPR003141">
    <property type="entry name" value="Pol/His_phosphatase_N"/>
</dbReference>
<evidence type="ECO:0000259" key="1">
    <source>
        <dbReference type="SMART" id="SM00481"/>
    </source>
</evidence>
<dbReference type="NCBIfam" id="NF038032">
    <property type="entry name" value="CehA_McbA_metalo"/>
    <property type="match status" value="1"/>
</dbReference>
<dbReference type="KEGG" id="cthd:CDO33_03200"/>
<evidence type="ECO:0000313" key="2">
    <source>
        <dbReference type="EMBL" id="PNT98257.1"/>
    </source>
</evidence>
<accession>A0A2K2FHK3</accession>
<keyword evidence="3" id="KW-1185">Reference proteome</keyword>
<dbReference type="PANTHER" id="PTHR42924:SF3">
    <property type="entry name" value="POLYMERASE_HISTIDINOL PHOSPHATASE N-TERMINAL DOMAIN-CONTAINING PROTEIN"/>
    <property type="match status" value="1"/>
</dbReference>
<dbReference type="InterPro" id="IPR016195">
    <property type="entry name" value="Pol/histidinol_Pase-like"/>
</dbReference>
<comment type="caution">
    <text evidence="2">The sequence shown here is derived from an EMBL/GenBank/DDBJ whole genome shotgun (WGS) entry which is preliminary data.</text>
</comment>
<dbReference type="Gene3D" id="3.20.20.140">
    <property type="entry name" value="Metal-dependent hydrolases"/>
    <property type="match status" value="1"/>
</dbReference>
<feature type="domain" description="Polymerase/histidinol phosphatase N-terminal" evidence="1">
    <location>
        <begin position="134"/>
        <end position="196"/>
    </location>
</feature>
<dbReference type="OrthoDB" id="9801679at2"/>
<sequence>MQTKQKIQLFIDKEKEGQYFELPFDVPENISRIDVRYSYPRHVEVTKDGETQRIEKNIIDLALKNADGQFIGASGSNRDHIWISEYNSSLGYAETEVKKGRWAVIVGAYKIMDEGVTVEYEFTFTHKERVLLKGDLHMHSLGSDGILSVDEIVDVAKKTGLQFIFITDHNNYFHNNLLKSDADITVMPGVEWTHYKGHVNMLGIKEPYEGACFANTIEETRELIQTARRKGAIISINHPFCPNCGFAWGLENVEYDCIEIWNGPMKKAEMDCIKWWHEQLCAGKKIPVVGGSDFHKFEMGRAIGMPTTCLYALSKAPSDIYAAILEGNGYVTYQPDGPGVLIECDGKIMGQTVESKPDLKISFTFSRLKRGDAIKIISDLQEEVIKCDSDKQQVVIERPVGNAMFYRTEVHRSYEENFPGIPVMISNPVYIKEAKG</sequence>
<reference evidence="2 3" key="1">
    <citation type="submission" date="2017-06" db="EMBL/GenBank/DDBJ databases">
        <title>Investigating the central metabolism of Clostridium thermosuccinogenes.</title>
        <authorList>
            <person name="Koendjbiharie J.G."/>
            <person name="van Kranenburg R."/>
        </authorList>
    </citation>
    <scope>NUCLEOTIDE SEQUENCE [LARGE SCALE GENOMIC DNA]</scope>
    <source>
        <strain evidence="2 3">DSM 5806</strain>
    </source>
</reference>
<protein>
    <recommendedName>
        <fullName evidence="1">Polymerase/histidinol phosphatase N-terminal domain-containing protein</fullName>
    </recommendedName>
</protein>
<evidence type="ECO:0000313" key="3">
    <source>
        <dbReference type="Proteomes" id="UP000236151"/>
    </source>
</evidence>
<dbReference type="AlphaFoldDB" id="A0A2K2FHK3"/>
<dbReference type="RefSeq" id="WP_103081866.1">
    <property type="nucleotide sequence ID" value="NZ_CP021850.1"/>
</dbReference>
<dbReference type="CDD" id="cd07432">
    <property type="entry name" value="PHP_HisPPase"/>
    <property type="match status" value="1"/>
</dbReference>
<dbReference type="InterPro" id="IPR004013">
    <property type="entry name" value="PHP_dom"/>
</dbReference>
<proteinExistence type="predicted"/>
<gene>
    <name evidence="2" type="ORF">CDQ84_11375</name>
</gene>
<dbReference type="SUPFAM" id="SSF89550">
    <property type="entry name" value="PHP domain-like"/>
    <property type="match status" value="1"/>
</dbReference>
<organism evidence="2 3">
    <name type="scientific">Clostridium thermosuccinogenes</name>
    <dbReference type="NCBI Taxonomy" id="84032"/>
    <lineage>
        <taxon>Bacteria</taxon>
        <taxon>Bacillati</taxon>
        <taxon>Bacillota</taxon>
        <taxon>Clostridia</taxon>
        <taxon>Eubacteriales</taxon>
        <taxon>Clostridiaceae</taxon>
        <taxon>Clostridium</taxon>
    </lineage>
</organism>
<dbReference type="GO" id="GO:0035312">
    <property type="term" value="F:5'-3' DNA exonuclease activity"/>
    <property type="evidence" value="ECO:0007669"/>
    <property type="project" value="TreeGrafter"/>
</dbReference>
<dbReference type="GO" id="GO:0004534">
    <property type="term" value="F:5'-3' RNA exonuclease activity"/>
    <property type="evidence" value="ECO:0007669"/>
    <property type="project" value="TreeGrafter"/>
</dbReference>
<dbReference type="SMART" id="SM00481">
    <property type="entry name" value="POLIIIAc"/>
    <property type="match status" value="1"/>
</dbReference>
<dbReference type="InterPro" id="IPR052018">
    <property type="entry name" value="PHP_domain"/>
</dbReference>
<dbReference type="PANTHER" id="PTHR42924">
    <property type="entry name" value="EXONUCLEASE"/>
    <property type="match status" value="1"/>
</dbReference>
<dbReference type="EMBL" id="NIOJ01000029">
    <property type="protein sequence ID" value="PNT98257.1"/>
    <property type="molecule type" value="Genomic_DNA"/>
</dbReference>
<name>A0A2K2FHK3_9CLOT</name>
<dbReference type="Pfam" id="PF02811">
    <property type="entry name" value="PHP"/>
    <property type="match status" value="1"/>
</dbReference>